<evidence type="ECO:0000256" key="5">
    <source>
        <dbReference type="ARBA" id="ARBA00022729"/>
    </source>
</evidence>
<evidence type="ECO:0000256" key="12">
    <source>
        <dbReference type="SAM" id="SignalP"/>
    </source>
</evidence>
<comment type="similarity">
    <text evidence="9 11">Belongs to the TonB-dependent receptor family.</text>
</comment>
<keyword evidence="6 11" id="KW-0798">TonB box</keyword>
<evidence type="ECO:0000256" key="6">
    <source>
        <dbReference type="ARBA" id="ARBA00023077"/>
    </source>
</evidence>
<dbReference type="Pfam" id="PF00593">
    <property type="entry name" value="TonB_dep_Rec_b-barrel"/>
    <property type="match status" value="1"/>
</dbReference>
<dbReference type="EMBL" id="AWFF01000001">
    <property type="protein sequence ID" value="KCZ57341.1"/>
    <property type="molecule type" value="Genomic_DNA"/>
</dbReference>
<dbReference type="eggNOG" id="COG4206">
    <property type="taxonomic scope" value="Bacteria"/>
</dbReference>
<evidence type="ECO:0000259" key="14">
    <source>
        <dbReference type="Pfam" id="PF07715"/>
    </source>
</evidence>
<keyword evidence="8 9" id="KW-0998">Cell outer membrane</keyword>
<name>A0A062UAD8_9PROT</name>
<keyword evidence="2 9" id="KW-0813">Transport</keyword>
<dbReference type="InterPro" id="IPR010917">
    <property type="entry name" value="TonB_rcpt_CS"/>
</dbReference>
<evidence type="ECO:0008006" key="17">
    <source>
        <dbReference type="Google" id="ProtNLM"/>
    </source>
</evidence>
<accession>A0A062UAD8</accession>
<dbReference type="PANTHER" id="PTHR47234">
    <property type="match status" value="1"/>
</dbReference>
<evidence type="ECO:0000256" key="11">
    <source>
        <dbReference type="RuleBase" id="RU003357"/>
    </source>
</evidence>
<keyword evidence="3 9" id="KW-1134">Transmembrane beta strand</keyword>
<evidence type="ECO:0000256" key="4">
    <source>
        <dbReference type="ARBA" id="ARBA00022692"/>
    </source>
</evidence>
<feature type="chain" id="PRO_5001614335" description="TonB-dependent receptor" evidence="12">
    <location>
        <begin position="30"/>
        <end position="988"/>
    </location>
</feature>
<dbReference type="InterPro" id="IPR012910">
    <property type="entry name" value="Plug_dom"/>
</dbReference>
<feature type="domain" description="TonB-dependent receptor plug" evidence="14">
    <location>
        <begin position="56"/>
        <end position="165"/>
    </location>
</feature>
<evidence type="ECO:0000256" key="7">
    <source>
        <dbReference type="ARBA" id="ARBA00023136"/>
    </source>
</evidence>
<keyword evidence="16" id="KW-1185">Reference proteome</keyword>
<evidence type="ECO:0000256" key="8">
    <source>
        <dbReference type="ARBA" id="ARBA00023237"/>
    </source>
</evidence>
<gene>
    <name evidence="15" type="ORF">HY29_01040</name>
</gene>
<evidence type="ECO:0000259" key="13">
    <source>
        <dbReference type="Pfam" id="PF00593"/>
    </source>
</evidence>
<dbReference type="STRING" id="1280946.HY29_01040"/>
<keyword evidence="7 9" id="KW-0472">Membrane</keyword>
<dbReference type="OrthoDB" id="7051241at2"/>
<dbReference type="Gene3D" id="2.170.130.10">
    <property type="entry name" value="TonB-dependent receptor, plug domain"/>
    <property type="match status" value="1"/>
</dbReference>
<dbReference type="PANTHER" id="PTHR47234:SF2">
    <property type="entry name" value="TONB-DEPENDENT RECEPTOR"/>
    <property type="match status" value="1"/>
</dbReference>
<dbReference type="AlphaFoldDB" id="A0A062UAD8"/>
<keyword evidence="5 12" id="KW-0732">Signal</keyword>
<protein>
    <recommendedName>
        <fullName evidence="17">TonB-dependent receptor</fullName>
    </recommendedName>
</protein>
<dbReference type="Pfam" id="PF07715">
    <property type="entry name" value="Plug"/>
    <property type="match status" value="1"/>
</dbReference>
<organism evidence="15 16">
    <name type="scientific">Hyphomonas beringensis</name>
    <dbReference type="NCBI Taxonomy" id="1280946"/>
    <lineage>
        <taxon>Bacteria</taxon>
        <taxon>Pseudomonadati</taxon>
        <taxon>Pseudomonadota</taxon>
        <taxon>Alphaproteobacteria</taxon>
        <taxon>Hyphomonadales</taxon>
        <taxon>Hyphomonadaceae</taxon>
        <taxon>Hyphomonas</taxon>
    </lineage>
</organism>
<dbReference type="InterPro" id="IPR037066">
    <property type="entry name" value="Plug_dom_sf"/>
</dbReference>
<dbReference type="Proteomes" id="UP000027037">
    <property type="component" value="Unassembled WGS sequence"/>
</dbReference>
<dbReference type="InterPro" id="IPR039426">
    <property type="entry name" value="TonB-dep_rcpt-like"/>
</dbReference>
<dbReference type="eggNOG" id="COG4771">
    <property type="taxonomic scope" value="Bacteria"/>
</dbReference>
<reference evidence="15 16" key="1">
    <citation type="journal article" date="2014" name="Antonie Van Leeuwenhoek">
        <title>Hyphomonas beringensis sp. nov. and Hyphomonas chukchiensis sp. nov., isolated from surface seawater of the Bering Sea and Chukchi Sea.</title>
        <authorList>
            <person name="Li C."/>
            <person name="Lai Q."/>
            <person name="Li G."/>
            <person name="Dong C."/>
            <person name="Wang J."/>
            <person name="Liao Y."/>
            <person name="Shao Z."/>
        </authorList>
    </citation>
    <scope>NUCLEOTIDE SEQUENCE [LARGE SCALE GENOMIC DNA]</scope>
    <source>
        <strain evidence="15 16">25B14_1</strain>
    </source>
</reference>
<feature type="domain" description="TonB-dependent receptor-like beta-barrel" evidence="13">
    <location>
        <begin position="521"/>
        <end position="944"/>
    </location>
</feature>
<evidence type="ECO:0000313" key="16">
    <source>
        <dbReference type="Proteomes" id="UP000027037"/>
    </source>
</evidence>
<dbReference type="PATRIC" id="fig|1280946.3.peg.201"/>
<proteinExistence type="inferred from homology"/>
<evidence type="ECO:0000313" key="15">
    <source>
        <dbReference type="EMBL" id="KCZ57341.1"/>
    </source>
</evidence>
<dbReference type="InterPro" id="IPR000531">
    <property type="entry name" value="Beta-barrel_TonB"/>
</dbReference>
<dbReference type="GO" id="GO:0009279">
    <property type="term" value="C:cell outer membrane"/>
    <property type="evidence" value="ECO:0007669"/>
    <property type="project" value="UniProtKB-SubCell"/>
</dbReference>
<comment type="caution">
    <text evidence="15">The sequence shown here is derived from an EMBL/GenBank/DDBJ whole genome shotgun (WGS) entry which is preliminary data.</text>
</comment>
<keyword evidence="4 9" id="KW-0812">Transmembrane</keyword>
<dbReference type="PROSITE" id="PS52016">
    <property type="entry name" value="TONB_DEPENDENT_REC_3"/>
    <property type="match status" value="1"/>
</dbReference>
<evidence type="ECO:0000256" key="2">
    <source>
        <dbReference type="ARBA" id="ARBA00022448"/>
    </source>
</evidence>
<feature type="signal peptide" evidence="12">
    <location>
        <begin position="1"/>
        <end position="29"/>
    </location>
</feature>
<evidence type="ECO:0000256" key="9">
    <source>
        <dbReference type="PROSITE-ProRule" id="PRU01360"/>
    </source>
</evidence>
<sequence>MFRKSRSSILVRGASSIVLAAALAGGAMAQVDDTDEEVAFDTVVITGSRLGNANLTSSSSVAVLDGGEVDVRGVTRVEDLLGTLPQVASGQGSTSGVNGAQATVNLRGLGANRTLVLVDGKRLPYGSPINVAADLNQIPSQLIDRVEVLTGGATAVYGSDAVAGVVNFIMKRDFEGLELDVQGSLFQAGNNNSDVERVLSDYGQPNPDSIFDGESGDLNLVAGKNFDDGRGNITAYAGYSKDNAVRWEDRDITSCPFTTRNDGTDFGCSGSGSMPRLTRYSRTGSDGFNLVVDEASGDLRNFNQSTDAYNFAAGNYLQRPRERYTYGAFVRYDLMENMEFFMDFSVTDNKTEAQVGPGGLALGRTSSINCDNPLLTSEMLATFCDAGNVFVDNDGVTRAPLRIGRRNMDYPRVNNFHLNTQRVVGGIRGEVFGGVEYELFAQHAKVDYTELLLNDVSTSRVTRALDAVTDPDTGDIVCRSVLTGEDPNCIPFDVFSPNGITQAASNYVTMPTLRVGDTEQTVIGGTLSENLERWGVVSPFASEGVSAAIGFEYRKDSLSLTPDSSDTTTSQRVAVAGEVPVYELFTEFQAPILQDMPFAEELTLSAAYRYSDYYDTTGTQNTYSFGASWRPISDLRLRTQYQRATRSPNPIELFAPQEFSRGTLSGQPNGLKDPCAGDFDPNTTTPEPFRSLDDCMRTGVTAAQYGTILDSADNIPTLAGGNPNLDPEISDTWTGGFVYEPSYLPGFVASVDYFSIEVDGFIGMVDPSETLGQCLDTGDANYCSLINRDSAGTLFLVSGESYIQSTLINTGVLKTNGFDISASYGFGLDRFGLDNAGDMKISYASTILGELASQSLPGSPELDCAGYHGDACNNPAPEYRHRVALDWSRDKLSTIFSWRYISSVDQYSSAPTPVNKLDATSYFDLAARYEVSENLRLRAGVNNIFDQDPPLTSLSGYGGGETDGRGNTYPQVYDAQGRYIFVGATINF</sequence>
<evidence type="ECO:0000256" key="10">
    <source>
        <dbReference type="PROSITE-ProRule" id="PRU10144"/>
    </source>
</evidence>
<evidence type="ECO:0000256" key="3">
    <source>
        <dbReference type="ARBA" id="ARBA00022452"/>
    </source>
</evidence>
<comment type="subcellular location">
    <subcellularLocation>
        <location evidence="1 9">Cell outer membrane</location>
        <topology evidence="1 9">Multi-pass membrane protein</topology>
    </subcellularLocation>
</comment>
<dbReference type="SUPFAM" id="SSF56935">
    <property type="entry name" value="Porins"/>
    <property type="match status" value="1"/>
</dbReference>
<dbReference type="RefSeq" id="WP_034790095.1">
    <property type="nucleotide sequence ID" value="NZ_AWFF01000001.1"/>
</dbReference>
<evidence type="ECO:0000256" key="1">
    <source>
        <dbReference type="ARBA" id="ARBA00004571"/>
    </source>
</evidence>
<feature type="short sequence motif" description="TonB C-terminal box" evidence="10">
    <location>
        <begin position="971"/>
        <end position="988"/>
    </location>
</feature>
<dbReference type="PROSITE" id="PS01156">
    <property type="entry name" value="TONB_DEPENDENT_REC_2"/>
    <property type="match status" value="1"/>
</dbReference>
<dbReference type="Gene3D" id="2.40.170.20">
    <property type="entry name" value="TonB-dependent receptor, beta-barrel domain"/>
    <property type="match status" value="1"/>
</dbReference>
<dbReference type="InterPro" id="IPR036942">
    <property type="entry name" value="Beta-barrel_TonB_sf"/>
</dbReference>